<name>A0AAJ0GZR1_9PEZI</name>
<feature type="compositionally biased region" description="Polar residues" evidence="2">
    <location>
        <begin position="100"/>
        <end position="114"/>
    </location>
</feature>
<dbReference type="EMBL" id="JAUDZG010000002">
    <property type="protein sequence ID" value="KAK3309142.1"/>
    <property type="molecule type" value="Genomic_DNA"/>
</dbReference>
<proteinExistence type="inferred from homology"/>
<comment type="similarity">
    <text evidence="1">Belongs to the UPF0337 (CsbD) family.</text>
</comment>
<dbReference type="InterPro" id="IPR036629">
    <property type="entry name" value="YjbJ_sf"/>
</dbReference>
<dbReference type="SUPFAM" id="SSF69047">
    <property type="entry name" value="Hypothetical protein YjbJ"/>
    <property type="match status" value="1"/>
</dbReference>
<keyword evidence="5" id="KW-1185">Reference proteome</keyword>
<dbReference type="InterPro" id="IPR008462">
    <property type="entry name" value="CsbD"/>
</dbReference>
<feature type="compositionally biased region" description="Polar residues" evidence="2">
    <location>
        <begin position="77"/>
        <end position="86"/>
    </location>
</feature>
<evidence type="ECO:0000259" key="3">
    <source>
        <dbReference type="Pfam" id="PF05532"/>
    </source>
</evidence>
<feature type="region of interest" description="Disordered" evidence="2">
    <location>
        <begin position="30"/>
        <end position="179"/>
    </location>
</feature>
<accession>A0AAJ0GZR1</accession>
<protein>
    <recommendedName>
        <fullName evidence="3">CsbD-like domain-containing protein</fullName>
    </recommendedName>
</protein>
<feature type="compositionally biased region" description="Basic and acidic residues" evidence="2">
    <location>
        <begin position="146"/>
        <end position="179"/>
    </location>
</feature>
<reference evidence="4" key="1">
    <citation type="journal article" date="2023" name="Mol. Phylogenet. Evol.">
        <title>Genome-scale phylogeny and comparative genomics of the fungal order Sordariales.</title>
        <authorList>
            <person name="Hensen N."/>
            <person name="Bonometti L."/>
            <person name="Westerberg I."/>
            <person name="Brannstrom I.O."/>
            <person name="Guillou S."/>
            <person name="Cros-Aarteil S."/>
            <person name="Calhoun S."/>
            <person name="Haridas S."/>
            <person name="Kuo A."/>
            <person name="Mondo S."/>
            <person name="Pangilinan J."/>
            <person name="Riley R."/>
            <person name="LaButti K."/>
            <person name="Andreopoulos B."/>
            <person name="Lipzen A."/>
            <person name="Chen C."/>
            <person name="Yan M."/>
            <person name="Daum C."/>
            <person name="Ng V."/>
            <person name="Clum A."/>
            <person name="Steindorff A."/>
            <person name="Ohm R.A."/>
            <person name="Martin F."/>
            <person name="Silar P."/>
            <person name="Natvig D.O."/>
            <person name="Lalanne C."/>
            <person name="Gautier V."/>
            <person name="Ament-Velasquez S.L."/>
            <person name="Kruys A."/>
            <person name="Hutchinson M.I."/>
            <person name="Powell A.J."/>
            <person name="Barry K."/>
            <person name="Miller A.N."/>
            <person name="Grigoriev I.V."/>
            <person name="Debuchy R."/>
            <person name="Gladieux P."/>
            <person name="Hiltunen Thoren M."/>
            <person name="Johannesson H."/>
        </authorList>
    </citation>
    <scope>NUCLEOTIDE SEQUENCE</scope>
    <source>
        <strain evidence="4">CBS 333.67</strain>
    </source>
</reference>
<evidence type="ECO:0000313" key="5">
    <source>
        <dbReference type="Proteomes" id="UP001273166"/>
    </source>
</evidence>
<dbReference type="RefSeq" id="XP_062724922.1">
    <property type="nucleotide sequence ID" value="XM_062865717.1"/>
</dbReference>
<evidence type="ECO:0000256" key="1">
    <source>
        <dbReference type="ARBA" id="ARBA00009129"/>
    </source>
</evidence>
<dbReference type="AlphaFoldDB" id="A0AAJ0GZR1"/>
<dbReference type="GeneID" id="87884546"/>
<gene>
    <name evidence="4" type="ORF">B0T15DRAFT_430475</name>
</gene>
<dbReference type="Proteomes" id="UP001273166">
    <property type="component" value="Unassembled WGS sequence"/>
</dbReference>
<evidence type="ECO:0000256" key="2">
    <source>
        <dbReference type="SAM" id="MobiDB-lite"/>
    </source>
</evidence>
<reference evidence="4" key="2">
    <citation type="submission" date="2023-06" db="EMBL/GenBank/DDBJ databases">
        <authorList>
            <consortium name="Lawrence Berkeley National Laboratory"/>
            <person name="Mondo S.J."/>
            <person name="Hensen N."/>
            <person name="Bonometti L."/>
            <person name="Westerberg I."/>
            <person name="Brannstrom I.O."/>
            <person name="Guillou S."/>
            <person name="Cros-Aarteil S."/>
            <person name="Calhoun S."/>
            <person name="Haridas S."/>
            <person name="Kuo A."/>
            <person name="Pangilinan J."/>
            <person name="Riley R."/>
            <person name="Labutti K."/>
            <person name="Andreopoulos B."/>
            <person name="Lipzen A."/>
            <person name="Chen C."/>
            <person name="Yanf M."/>
            <person name="Daum C."/>
            <person name="Ng V."/>
            <person name="Clum A."/>
            <person name="Steindorff A."/>
            <person name="Ohm R."/>
            <person name="Martin F."/>
            <person name="Silar P."/>
            <person name="Natvig D."/>
            <person name="Lalanne C."/>
            <person name="Gautier V."/>
            <person name="Ament-Velasquez S.L."/>
            <person name="Kruys A."/>
            <person name="Hutchinson M.I."/>
            <person name="Powell A.J."/>
            <person name="Barry K."/>
            <person name="Miller A.N."/>
            <person name="Grigoriev I.V."/>
            <person name="Debuchy R."/>
            <person name="Gladieux P."/>
            <person name="Thoren M.H."/>
            <person name="Johannesson H."/>
        </authorList>
    </citation>
    <scope>NUCLEOTIDE SEQUENCE</scope>
    <source>
        <strain evidence="4">CBS 333.67</strain>
    </source>
</reference>
<comment type="caution">
    <text evidence="4">The sequence shown here is derived from an EMBL/GenBank/DDBJ whole genome shotgun (WGS) entry which is preliminary data.</text>
</comment>
<dbReference type="PANTHER" id="PTHR40460:SF1">
    <property type="entry name" value="CSBD-LIKE DOMAIN-CONTAINING PROTEIN"/>
    <property type="match status" value="1"/>
</dbReference>
<evidence type="ECO:0000313" key="4">
    <source>
        <dbReference type="EMBL" id="KAK3309142.1"/>
    </source>
</evidence>
<organism evidence="4 5">
    <name type="scientific">Chaetomium strumarium</name>
    <dbReference type="NCBI Taxonomy" id="1170767"/>
    <lineage>
        <taxon>Eukaryota</taxon>
        <taxon>Fungi</taxon>
        <taxon>Dikarya</taxon>
        <taxon>Ascomycota</taxon>
        <taxon>Pezizomycotina</taxon>
        <taxon>Sordariomycetes</taxon>
        <taxon>Sordariomycetidae</taxon>
        <taxon>Sordariales</taxon>
        <taxon>Chaetomiaceae</taxon>
        <taxon>Chaetomium</taxon>
    </lineage>
</organism>
<sequence length="179" mass="18755">MSANNNNTSTLKSYVDSATGVVQNALGNIVGSTGDEAEGKTKQQKAQAEYDASHTAAKLPGMTVSSEGVAKDHPDRTTGSWNQTAGSAKEFVGGVIGNESLKQSGREQNLSGQEQEARGQVKDYTSGVGDRISGAVGSAAAGLTGDRTKQTEYQNKHDTGKTQQRGAEHDIQKQAEARQ</sequence>
<feature type="domain" description="CsbD-like" evidence="3">
    <location>
        <begin position="75"/>
        <end position="124"/>
    </location>
</feature>
<dbReference type="PANTHER" id="PTHR40460">
    <property type="entry name" value="CHROMOSOME 1, WHOLE GENOME SHOTGUN SEQUENCE"/>
    <property type="match status" value="1"/>
</dbReference>
<dbReference type="Pfam" id="PF05532">
    <property type="entry name" value="CsbD"/>
    <property type="match status" value="1"/>
</dbReference>
<dbReference type="Gene3D" id="1.10.1470.10">
    <property type="entry name" value="YjbJ"/>
    <property type="match status" value="1"/>
</dbReference>